<reference evidence="2" key="2">
    <citation type="submission" date="2012-06" db="EMBL/GenBank/DDBJ databases">
        <authorList>
            <person name="Yu Y."/>
            <person name="Currie J."/>
            <person name="Lomeli R."/>
            <person name="Angelova A."/>
            <person name="Collura K."/>
            <person name="Wissotski M."/>
            <person name="Campos D."/>
            <person name="Kudrna D."/>
            <person name="Golser W."/>
            <person name="Ashely E."/>
            <person name="Descour A."/>
            <person name="Fernandes J."/>
            <person name="Soderlund C."/>
            <person name="Walbot V."/>
        </authorList>
    </citation>
    <scope>NUCLEOTIDE SEQUENCE</scope>
    <source>
        <strain evidence="2">B73</strain>
    </source>
</reference>
<organism evidence="2">
    <name type="scientific">Zea mays</name>
    <name type="common">Maize</name>
    <dbReference type="NCBI Taxonomy" id="4577"/>
    <lineage>
        <taxon>Eukaryota</taxon>
        <taxon>Viridiplantae</taxon>
        <taxon>Streptophyta</taxon>
        <taxon>Embryophyta</taxon>
        <taxon>Tracheophyta</taxon>
        <taxon>Spermatophyta</taxon>
        <taxon>Magnoliopsida</taxon>
        <taxon>Liliopsida</taxon>
        <taxon>Poales</taxon>
        <taxon>Poaceae</taxon>
        <taxon>PACMAD clade</taxon>
        <taxon>Panicoideae</taxon>
        <taxon>Andropogonodae</taxon>
        <taxon>Andropogoneae</taxon>
        <taxon>Tripsacinae</taxon>
        <taxon>Zea</taxon>
    </lineage>
</organism>
<sequence>MEHDAGGAEGEDADQGEACGHGRTAGRGRAGTRPARESKGGRWTWRAGSQAPASWRPGGRSAGEVGRRHGTGDWRGRMRTQGLHGAQMPGRAAREEDGAEDAGLEEQGGARRPWEAGARA</sequence>
<dbReference type="EMBL" id="BT068514">
    <property type="protein sequence ID" value="ACN35411.1"/>
    <property type="molecule type" value="mRNA"/>
</dbReference>
<accession>C0PJP5</accession>
<feature type="compositionally biased region" description="Basic and acidic residues" evidence="1">
    <location>
        <begin position="65"/>
        <end position="76"/>
    </location>
</feature>
<name>C0PJP5_MAIZE</name>
<feature type="region of interest" description="Disordered" evidence="1">
    <location>
        <begin position="1"/>
        <end position="120"/>
    </location>
</feature>
<proteinExistence type="evidence at transcript level"/>
<dbReference type="AlphaFoldDB" id="C0PJP5"/>
<reference evidence="2" key="1">
    <citation type="journal article" date="2009" name="PLoS Genet.">
        <title>Sequencing, mapping, and analysis of 27,455 maize full-length cDNAs.</title>
        <authorList>
            <person name="Soderlund C."/>
            <person name="Descour A."/>
            <person name="Kudrna D."/>
            <person name="Bomhoff M."/>
            <person name="Boyd L."/>
            <person name="Currie J."/>
            <person name="Angelova A."/>
            <person name="Collura K."/>
            <person name="Wissotski M."/>
            <person name="Ashley E."/>
            <person name="Morrow D."/>
            <person name="Fernandes J."/>
            <person name="Walbot V."/>
            <person name="Yu Y."/>
        </authorList>
    </citation>
    <scope>NUCLEOTIDE SEQUENCE</scope>
    <source>
        <strain evidence="2">B73</strain>
    </source>
</reference>
<protein>
    <submittedName>
        <fullName evidence="2">Uncharacterized protein</fullName>
    </submittedName>
</protein>
<evidence type="ECO:0000313" key="2">
    <source>
        <dbReference type="EMBL" id="ACN35411.1"/>
    </source>
</evidence>
<evidence type="ECO:0000256" key="1">
    <source>
        <dbReference type="SAM" id="MobiDB-lite"/>
    </source>
</evidence>